<evidence type="ECO:0000256" key="2">
    <source>
        <dbReference type="ARBA" id="ARBA00023015"/>
    </source>
</evidence>
<dbReference type="InterPro" id="IPR013249">
    <property type="entry name" value="RNA_pol_sigma70_r4_t2"/>
</dbReference>
<keyword evidence="4" id="KW-0804">Transcription</keyword>
<dbReference type="PANTHER" id="PTHR43133:SF60">
    <property type="entry name" value="RNA POLYMERASE SIGMA FACTOR SIGV"/>
    <property type="match status" value="1"/>
</dbReference>
<dbReference type="Gene3D" id="1.10.10.10">
    <property type="entry name" value="Winged helix-like DNA-binding domain superfamily/Winged helix DNA-binding domain"/>
    <property type="match status" value="1"/>
</dbReference>
<feature type="domain" description="RNA polymerase sigma-70 region 2" evidence="5">
    <location>
        <begin position="6"/>
        <end position="70"/>
    </location>
</feature>
<keyword evidence="2" id="KW-0805">Transcription regulation</keyword>
<evidence type="ECO:0000313" key="8">
    <source>
        <dbReference type="Proteomes" id="UP001316087"/>
    </source>
</evidence>
<dbReference type="Gene3D" id="1.10.1740.10">
    <property type="match status" value="1"/>
</dbReference>
<keyword evidence="8" id="KW-1185">Reference proteome</keyword>
<dbReference type="Pfam" id="PF04542">
    <property type="entry name" value="Sigma70_r2"/>
    <property type="match status" value="1"/>
</dbReference>
<evidence type="ECO:0000259" key="5">
    <source>
        <dbReference type="Pfam" id="PF04542"/>
    </source>
</evidence>
<reference evidence="7 8" key="1">
    <citation type="submission" date="2022-03" db="EMBL/GenBank/DDBJ databases">
        <authorList>
            <person name="Jo J.-H."/>
            <person name="Im W.-T."/>
        </authorList>
    </citation>
    <scope>NUCLEOTIDE SEQUENCE [LARGE SCALE GENOMIC DNA]</scope>
    <source>
        <strain evidence="7 8">MA9</strain>
    </source>
</reference>
<feature type="domain" description="RNA polymerase sigma factor 70 region 4 type 2" evidence="6">
    <location>
        <begin position="103"/>
        <end position="155"/>
    </location>
</feature>
<evidence type="ECO:0000256" key="1">
    <source>
        <dbReference type="ARBA" id="ARBA00010641"/>
    </source>
</evidence>
<name>A0ABS9UGA2_9BACL</name>
<dbReference type="InterPro" id="IPR014284">
    <property type="entry name" value="RNA_pol_sigma-70_dom"/>
</dbReference>
<dbReference type="NCBIfam" id="TIGR02937">
    <property type="entry name" value="sigma70-ECF"/>
    <property type="match status" value="1"/>
</dbReference>
<evidence type="ECO:0000259" key="6">
    <source>
        <dbReference type="Pfam" id="PF08281"/>
    </source>
</evidence>
<dbReference type="Pfam" id="PF08281">
    <property type="entry name" value="Sigma70_r4_2"/>
    <property type="match status" value="1"/>
</dbReference>
<accession>A0ABS9UGA2</accession>
<dbReference type="InterPro" id="IPR013324">
    <property type="entry name" value="RNA_pol_sigma_r3/r4-like"/>
</dbReference>
<dbReference type="InterPro" id="IPR013325">
    <property type="entry name" value="RNA_pol_sigma_r2"/>
</dbReference>
<evidence type="ECO:0000256" key="4">
    <source>
        <dbReference type="ARBA" id="ARBA00023163"/>
    </source>
</evidence>
<protein>
    <submittedName>
        <fullName evidence="7">Sigma-70 family RNA polymerase sigma factor</fullName>
    </submittedName>
</protein>
<dbReference type="Proteomes" id="UP001316087">
    <property type="component" value="Unassembled WGS sequence"/>
</dbReference>
<dbReference type="RefSeq" id="WP_241370152.1">
    <property type="nucleotide sequence ID" value="NZ_JAKZFC010000005.1"/>
</dbReference>
<proteinExistence type="inferred from homology"/>
<gene>
    <name evidence="7" type="ORF">LZ480_14005</name>
</gene>
<organism evidence="7 8">
    <name type="scientific">Solibacillus palustris</name>
    <dbReference type="NCBI Taxonomy" id="2908203"/>
    <lineage>
        <taxon>Bacteria</taxon>
        <taxon>Bacillati</taxon>
        <taxon>Bacillota</taxon>
        <taxon>Bacilli</taxon>
        <taxon>Bacillales</taxon>
        <taxon>Caryophanaceae</taxon>
        <taxon>Solibacillus</taxon>
    </lineage>
</organism>
<dbReference type="PANTHER" id="PTHR43133">
    <property type="entry name" value="RNA POLYMERASE ECF-TYPE SIGMA FACTO"/>
    <property type="match status" value="1"/>
</dbReference>
<dbReference type="EMBL" id="JAKZFC010000005">
    <property type="protein sequence ID" value="MCH7322988.1"/>
    <property type="molecule type" value="Genomic_DNA"/>
</dbReference>
<dbReference type="CDD" id="cd06171">
    <property type="entry name" value="Sigma70_r4"/>
    <property type="match status" value="1"/>
</dbReference>
<evidence type="ECO:0000313" key="7">
    <source>
        <dbReference type="EMBL" id="MCH7322988.1"/>
    </source>
</evidence>
<keyword evidence="3" id="KW-0731">Sigma factor</keyword>
<dbReference type="InterPro" id="IPR007627">
    <property type="entry name" value="RNA_pol_sigma70_r2"/>
</dbReference>
<comment type="caution">
    <text evidence="7">The sequence shown here is derived from an EMBL/GenBank/DDBJ whole genome shotgun (WGS) entry which is preliminary data.</text>
</comment>
<evidence type="ECO:0000256" key="3">
    <source>
        <dbReference type="ARBA" id="ARBA00023082"/>
    </source>
</evidence>
<comment type="similarity">
    <text evidence="1">Belongs to the sigma-70 factor family. ECF subfamily.</text>
</comment>
<dbReference type="SUPFAM" id="SSF88659">
    <property type="entry name" value="Sigma3 and sigma4 domains of RNA polymerase sigma factors"/>
    <property type="match status" value="1"/>
</dbReference>
<dbReference type="InterPro" id="IPR039425">
    <property type="entry name" value="RNA_pol_sigma-70-like"/>
</dbReference>
<sequence>MQLEQLIRAHGEELLRLAYTYVKNNEAAEDIVQDVLLKAFEQQGQFRGEASYRTYLYRMTINRSYDYLRSWSHKNTIFTEKIQQFFKGTKSAEQEVLVLTENRALGKAVLNLPIKYREIIILYYYKELKIDEIAEMLSCSDNTVKTRLRRGREKLKQTLEGGAWDDEISNETGH</sequence>
<dbReference type="InterPro" id="IPR036388">
    <property type="entry name" value="WH-like_DNA-bd_sf"/>
</dbReference>
<dbReference type="SUPFAM" id="SSF88946">
    <property type="entry name" value="Sigma2 domain of RNA polymerase sigma factors"/>
    <property type="match status" value="1"/>
</dbReference>